<dbReference type="EMBL" id="HBGE01073753">
    <property type="protein sequence ID" value="CAD9167451.1"/>
    <property type="molecule type" value="Transcribed_RNA"/>
</dbReference>
<protein>
    <recommendedName>
        <fullName evidence="2">Hexosyltransferase</fullName>
    </recommendedName>
</protein>
<evidence type="ECO:0000313" key="1">
    <source>
        <dbReference type="EMBL" id="CAD9167451.1"/>
    </source>
</evidence>
<proteinExistence type="predicted"/>
<reference evidence="1" key="1">
    <citation type="submission" date="2021-01" db="EMBL/GenBank/DDBJ databases">
        <authorList>
            <person name="Corre E."/>
            <person name="Pelletier E."/>
            <person name="Niang G."/>
            <person name="Scheremetjew M."/>
            <person name="Finn R."/>
            <person name="Kale V."/>
            <person name="Holt S."/>
            <person name="Cochrane G."/>
            <person name="Meng A."/>
            <person name="Brown T."/>
            <person name="Cohen L."/>
        </authorList>
    </citation>
    <scope>NUCLEOTIDE SEQUENCE</scope>
    <source>
        <strain evidence="1">OF101</strain>
    </source>
</reference>
<organism evidence="1">
    <name type="scientific">Alexandrium catenella</name>
    <name type="common">Red tide dinoflagellate</name>
    <name type="synonym">Gonyaulax catenella</name>
    <dbReference type="NCBI Taxonomy" id="2925"/>
    <lineage>
        <taxon>Eukaryota</taxon>
        <taxon>Sar</taxon>
        <taxon>Alveolata</taxon>
        <taxon>Dinophyceae</taxon>
        <taxon>Gonyaulacales</taxon>
        <taxon>Pyrocystaceae</taxon>
        <taxon>Alexandrium</taxon>
    </lineage>
</organism>
<evidence type="ECO:0008006" key="2">
    <source>
        <dbReference type="Google" id="ProtNLM"/>
    </source>
</evidence>
<sequence>MLLAGCCAPAAALRTQRAGGGTAHTSAAAGHLGLVSERASGSKGRPSLFCFMVVRPRTYEVDLMKLHLSGPMLSACNGYKVYTNESFAALNLSADARKHLVEGSIFGGMDSPMEGWPSDKPILYSAANTAIFLQAWHSIFQSGIHERFDWIVKVDPDTVFFPDRLRLLVQDHSPDEPFGLFDSGGLCSGGIGGIGVISRAGVKVMAALQGILPLLNVTREDGMLKGALEAFGKGSKPEPNLMLNPVPRLDCSKAPWKVAYHPFKAAWLAGWCMNETRRLEAPIPSNLHSKCL</sequence>
<dbReference type="AlphaFoldDB" id="A0A7S1RIN6"/>
<accession>A0A7S1RIN6</accession>
<name>A0A7S1RIN6_ALECA</name>
<gene>
    <name evidence="1" type="ORF">ACAT0790_LOCUS44219</name>
</gene>